<dbReference type="EMBL" id="UYRR01005237">
    <property type="protein sequence ID" value="VDK21645.1"/>
    <property type="molecule type" value="Genomic_DNA"/>
</dbReference>
<feature type="compositionally biased region" description="Basic and acidic residues" evidence="1">
    <location>
        <begin position="41"/>
        <end position="50"/>
    </location>
</feature>
<feature type="region of interest" description="Disordered" evidence="1">
    <location>
        <begin position="1"/>
        <end position="52"/>
    </location>
</feature>
<reference evidence="4" key="1">
    <citation type="submission" date="2017-02" db="UniProtKB">
        <authorList>
            <consortium name="WormBaseParasite"/>
        </authorList>
    </citation>
    <scope>IDENTIFICATION</scope>
</reference>
<evidence type="ECO:0000313" key="4">
    <source>
        <dbReference type="WBParaSite" id="ASIM_0000356301-mRNA-1"/>
    </source>
</evidence>
<evidence type="ECO:0000313" key="2">
    <source>
        <dbReference type="EMBL" id="VDK21645.1"/>
    </source>
</evidence>
<accession>A0A0M3J7L5</accession>
<feature type="compositionally biased region" description="Polar residues" evidence="1">
    <location>
        <begin position="119"/>
        <end position="138"/>
    </location>
</feature>
<proteinExistence type="predicted"/>
<evidence type="ECO:0000256" key="1">
    <source>
        <dbReference type="SAM" id="MobiDB-lite"/>
    </source>
</evidence>
<keyword evidence="3" id="KW-1185">Reference proteome</keyword>
<reference evidence="2 3" key="2">
    <citation type="submission" date="2018-11" db="EMBL/GenBank/DDBJ databases">
        <authorList>
            <consortium name="Pathogen Informatics"/>
        </authorList>
    </citation>
    <scope>NUCLEOTIDE SEQUENCE [LARGE SCALE GENOMIC DNA]</scope>
</reference>
<organism evidence="4">
    <name type="scientific">Anisakis simplex</name>
    <name type="common">Herring worm</name>
    <dbReference type="NCBI Taxonomy" id="6269"/>
    <lineage>
        <taxon>Eukaryota</taxon>
        <taxon>Metazoa</taxon>
        <taxon>Ecdysozoa</taxon>
        <taxon>Nematoda</taxon>
        <taxon>Chromadorea</taxon>
        <taxon>Rhabditida</taxon>
        <taxon>Spirurina</taxon>
        <taxon>Ascaridomorpha</taxon>
        <taxon>Ascaridoidea</taxon>
        <taxon>Anisakidae</taxon>
        <taxon>Anisakis</taxon>
        <taxon>Anisakis simplex complex</taxon>
    </lineage>
</organism>
<sequence>MVEKESTQSAQTTANDPEWSSASNASTPVASNQQQHHQQVTHHDPVETPHQKQLLNLVFRSMKRTHDFFFHDYHNAYPTDPKADELWRSVKVKCEFGDVLNHVQDEKRRKEDEILNLPKNETNGGSVLLSTPSNQNGF</sequence>
<evidence type="ECO:0000313" key="3">
    <source>
        <dbReference type="Proteomes" id="UP000267096"/>
    </source>
</evidence>
<dbReference type="WBParaSite" id="ASIM_0000356301-mRNA-1">
    <property type="protein sequence ID" value="ASIM_0000356301-mRNA-1"/>
    <property type="gene ID" value="ASIM_0000356301"/>
</dbReference>
<protein>
    <submittedName>
        <fullName evidence="4">MADF domain-containing protein</fullName>
    </submittedName>
</protein>
<gene>
    <name evidence="2" type="ORF">ASIM_LOCUS3396</name>
</gene>
<feature type="compositionally biased region" description="Polar residues" evidence="1">
    <location>
        <begin position="7"/>
        <end position="32"/>
    </location>
</feature>
<dbReference type="AlphaFoldDB" id="A0A0M3J7L5"/>
<dbReference type="OrthoDB" id="5874941at2759"/>
<name>A0A0M3J7L5_ANISI</name>
<dbReference type="Proteomes" id="UP000267096">
    <property type="component" value="Unassembled WGS sequence"/>
</dbReference>
<feature type="region of interest" description="Disordered" evidence="1">
    <location>
        <begin position="118"/>
        <end position="138"/>
    </location>
</feature>